<dbReference type="InterPro" id="IPR008966">
    <property type="entry name" value="Adhesion_dom_sf"/>
</dbReference>
<dbReference type="InterPro" id="IPR000259">
    <property type="entry name" value="Adhesion_dom_fimbrial"/>
</dbReference>
<dbReference type="SUPFAM" id="SSF49401">
    <property type="entry name" value="Bacterial adhesins"/>
    <property type="match status" value="1"/>
</dbReference>
<dbReference type="GO" id="GO:0009289">
    <property type="term" value="C:pilus"/>
    <property type="evidence" value="ECO:0007669"/>
    <property type="project" value="UniProtKB-SubCell"/>
</dbReference>
<feature type="chain" id="PRO_5040920844" evidence="5">
    <location>
        <begin position="19"/>
        <end position="342"/>
    </location>
</feature>
<dbReference type="AlphaFoldDB" id="A0A9X4JMJ8"/>
<feature type="domain" description="Fimbrial-type adhesion" evidence="6">
    <location>
        <begin position="191"/>
        <end position="342"/>
    </location>
</feature>
<sequence length="342" mass="37609">MKIIFFMLILFFSFDLYATCTSENTTVTGVINIPQSFSSSGSYTESIISSFGPIKCTASGESLDYWLPLKVIYFSLYNDSLKLKMEISDPEKGQVIIGNSTKVVSVSHSLHITPANNSDKMDFSSSNGSVTIESIIQASTIRNLEERVRSECENPLTTKNICMALRMLWYNFTNPSQVSFAKNVTISYVPPDSTCDIENDVNITLPDVSLSALPQSGMVSNIIGQGNIILNCINSLNGNSTRNASVFLSSVDLKNIGNDNILIDNNFDGIGFILSDQNDNKIKISSSQSTRAGATSLQDIQKGLPLRASYNIPIKARYYVYDKNKIHPGDFSALAKINIIYD</sequence>
<comment type="subcellular location">
    <subcellularLocation>
        <location evidence="1">Fimbrium</location>
    </subcellularLocation>
</comment>
<gene>
    <name evidence="7" type="ORF">L2111_08600</name>
</gene>
<name>A0A9X4JMJ8_9ENTR</name>
<feature type="signal peptide" evidence="5">
    <location>
        <begin position="1"/>
        <end position="18"/>
    </location>
</feature>
<dbReference type="GO" id="GO:0043709">
    <property type="term" value="P:cell adhesion involved in single-species biofilm formation"/>
    <property type="evidence" value="ECO:0007669"/>
    <property type="project" value="TreeGrafter"/>
</dbReference>
<keyword evidence="3 5" id="KW-0732">Signal</keyword>
<reference evidence="7" key="1">
    <citation type="submission" date="2022-01" db="EMBL/GenBank/DDBJ databases">
        <title>Genetic Characterization of Carbapenem-resistant Citrobacter spp. from China: a multicenter study.</title>
        <authorList>
            <person name="Ye L."/>
        </authorList>
    </citation>
    <scope>NUCLEOTIDE SEQUENCE</scope>
    <source>
        <strain evidence="7">IR5432</strain>
    </source>
</reference>
<dbReference type="EMBL" id="JAKIHW010000007">
    <property type="protein sequence ID" value="MDE9618138.1"/>
    <property type="molecule type" value="Genomic_DNA"/>
</dbReference>
<comment type="caution">
    <text evidence="7">The sequence shown here is derived from an EMBL/GenBank/DDBJ whole genome shotgun (WGS) entry which is preliminary data.</text>
</comment>
<accession>A0A9X4JMJ8</accession>
<evidence type="ECO:0000256" key="1">
    <source>
        <dbReference type="ARBA" id="ARBA00004561"/>
    </source>
</evidence>
<evidence type="ECO:0000259" key="6">
    <source>
        <dbReference type="Pfam" id="PF00419"/>
    </source>
</evidence>
<dbReference type="RefSeq" id="WP_275397557.1">
    <property type="nucleotide sequence ID" value="NZ_JAKIHW010000007.1"/>
</dbReference>
<protein>
    <submittedName>
        <fullName evidence="7">Fimbrial protein</fullName>
    </submittedName>
</protein>
<dbReference type="PANTHER" id="PTHR33420:SF3">
    <property type="entry name" value="FIMBRIAL SUBUNIT ELFA"/>
    <property type="match status" value="1"/>
</dbReference>
<dbReference type="InterPro" id="IPR050263">
    <property type="entry name" value="Bact_Fimbrial_Adh_Pro"/>
</dbReference>
<dbReference type="PANTHER" id="PTHR33420">
    <property type="entry name" value="FIMBRIAL SUBUNIT ELFA-RELATED"/>
    <property type="match status" value="1"/>
</dbReference>
<evidence type="ECO:0000256" key="2">
    <source>
        <dbReference type="ARBA" id="ARBA00006671"/>
    </source>
</evidence>
<comment type="similarity">
    <text evidence="2">Belongs to the fimbrial protein family.</text>
</comment>
<evidence type="ECO:0000256" key="3">
    <source>
        <dbReference type="ARBA" id="ARBA00022729"/>
    </source>
</evidence>
<dbReference type="Gene3D" id="2.60.40.1090">
    <property type="entry name" value="Fimbrial-type adhesion domain"/>
    <property type="match status" value="1"/>
</dbReference>
<organism evidence="7 8">
    <name type="scientific">Citrobacter portucalensis</name>
    <dbReference type="NCBI Taxonomy" id="1639133"/>
    <lineage>
        <taxon>Bacteria</taxon>
        <taxon>Pseudomonadati</taxon>
        <taxon>Pseudomonadota</taxon>
        <taxon>Gammaproteobacteria</taxon>
        <taxon>Enterobacterales</taxon>
        <taxon>Enterobacteriaceae</taxon>
        <taxon>Citrobacter</taxon>
        <taxon>Citrobacter freundii complex</taxon>
    </lineage>
</organism>
<dbReference type="InterPro" id="IPR036937">
    <property type="entry name" value="Adhesion_dom_fimbrial_sf"/>
</dbReference>
<evidence type="ECO:0000313" key="8">
    <source>
        <dbReference type="Proteomes" id="UP001147005"/>
    </source>
</evidence>
<proteinExistence type="inferred from homology"/>
<dbReference type="Proteomes" id="UP001147005">
    <property type="component" value="Unassembled WGS sequence"/>
</dbReference>
<keyword evidence="4" id="KW-0281">Fimbrium</keyword>
<evidence type="ECO:0000313" key="7">
    <source>
        <dbReference type="EMBL" id="MDE9618138.1"/>
    </source>
</evidence>
<dbReference type="Pfam" id="PF00419">
    <property type="entry name" value="Fimbrial"/>
    <property type="match status" value="1"/>
</dbReference>
<evidence type="ECO:0000256" key="5">
    <source>
        <dbReference type="SAM" id="SignalP"/>
    </source>
</evidence>
<evidence type="ECO:0000256" key="4">
    <source>
        <dbReference type="ARBA" id="ARBA00023263"/>
    </source>
</evidence>